<dbReference type="GO" id="GO:0010629">
    <property type="term" value="P:negative regulation of gene expression"/>
    <property type="evidence" value="ECO:0007669"/>
    <property type="project" value="UniProtKB-ARBA"/>
</dbReference>
<dbReference type="InterPro" id="IPR033133">
    <property type="entry name" value="PUM-HD"/>
</dbReference>
<feature type="region of interest" description="Disordered" evidence="4">
    <location>
        <begin position="1"/>
        <end position="81"/>
    </location>
</feature>
<evidence type="ECO:0000313" key="7">
    <source>
        <dbReference type="Proteomes" id="UP000788993"/>
    </source>
</evidence>
<dbReference type="PROSITE" id="PS50302">
    <property type="entry name" value="PUM"/>
    <property type="match status" value="1"/>
</dbReference>
<dbReference type="InterPro" id="IPR040059">
    <property type="entry name" value="PUM3"/>
</dbReference>
<dbReference type="SUPFAM" id="SSF48371">
    <property type="entry name" value="ARM repeat"/>
    <property type="match status" value="1"/>
</dbReference>
<evidence type="ECO:0000313" key="6">
    <source>
        <dbReference type="EMBL" id="KAH3659024.1"/>
    </source>
</evidence>
<evidence type="ECO:0000256" key="2">
    <source>
        <dbReference type="ARBA" id="ARBA00022884"/>
    </source>
</evidence>
<reference evidence="6" key="1">
    <citation type="journal article" date="2021" name="Open Biol.">
        <title>Shared evolutionary footprints suggest mitochondrial oxidative damage underlies multiple complex I losses in fungi.</title>
        <authorList>
            <person name="Schikora-Tamarit M.A."/>
            <person name="Marcet-Houben M."/>
            <person name="Nosek J."/>
            <person name="Gabaldon T."/>
        </authorList>
    </citation>
    <scope>NUCLEOTIDE SEQUENCE</scope>
    <source>
        <strain evidence="6">NCAIM Y.01608</strain>
    </source>
</reference>
<dbReference type="Gene3D" id="1.25.10.10">
    <property type="entry name" value="Leucine-rich Repeat Variant"/>
    <property type="match status" value="1"/>
</dbReference>
<dbReference type="Pfam" id="PF08144">
    <property type="entry name" value="CPL"/>
    <property type="match status" value="1"/>
</dbReference>
<evidence type="ECO:0000256" key="1">
    <source>
        <dbReference type="ARBA" id="ARBA00022737"/>
    </source>
</evidence>
<feature type="compositionally biased region" description="Basic and acidic residues" evidence="4">
    <location>
        <begin position="55"/>
        <end position="74"/>
    </location>
</feature>
<feature type="repeat" description="Pumilio" evidence="3">
    <location>
        <begin position="152"/>
        <end position="187"/>
    </location>
</feature>
<keyword evidence="1" id="KW-0677">Repeat</keyword>
<dbReference type="AlphaFoldDB" id="A0A9P8NTY1"/>
<gene>
    <name evidence="6" type="ORF">OGATHE_006750</name>
</gene>
<dbReference type="OrthoDB" id="497380at2759"/>
<dbReference type="InterPro" id="IPR012959">
    <property type="entry name" value="CPL_dom"/>
</dbReference>
<accession>A0A9P8NTY1</accession>
<dbReference type="InterPro" id="IPR016024">
    <property type="entry name" value="ARM-type_fold"/>
</dbReference>
<dbReference type="SMART" id="SM00025">
    <property type="entry name" value="Pumilio"/>
    <property type="match status" value="6"/>
</dbReference>
<dbReference type="GO" id="GO:0003729">
    <property type="term" value="F:mRNA binding"/>
    <property type="evidence" value="ECO:0007669"/>
    <property type="project" value="UniProtKB-ARBA"/>
</dbReference>
<evidence type="ECO:0000256" key="4">
    <source>
        <dbReference type="SAM" id="MobiDB-lite"/>
    </source>
</evidence>
<comment type="caution">
    <text evidence="6">The sequence shown here is derived from an EMBL/GenBank/DDBJ whole genome shotgun (WGS) entry which is preliminary data.</text>
</comment>
<organism evidence="6 7">
    <name type="scientific">Ogataea polymorpha</name>
    <dbReference type="NCBI Taxonomy" id="460523"/>
    <lineage>
        <taxon>Eukaryota</taxon>
        <taxon>Fungi</taxon>
        <taxon>Dikarya</taxon>
        <taxon>Ascomycota</taxon>
        <taxon>Saccharomycotina</taxon>
        <taxon>Pichiomycetes</taxon>
        <taxon>Pichiales</taxon>
        <taxon>Pichiaceae</taxon>
        <taxon>Ogataea</taxon>
    </lineage>
</organism>
<protein>
    <recommendedName>
        <fullName evidence="5">PUM-HD domain-containing protein</fullName>
    </recommendedName>
</protein>
<feature type="compositionally biased region" description="Acidic residues" evidence="4">
    <location>
        <begin position="22"/>
        <end position="34"/>
    </location>
</feature>
<dbReference type="Pfam" id="PF00806">
    <property type="entry name" value="PUF"/>
    <property type="match status" value="2"/>
</dbReference>
<evidence type="ECO:0000259" key="5">
    <source>
        <dbReference type="PROSITE" id="PS50303"/>
    </source>
</evidence>
<feature type="domain" description="PUM-HD" evidence="5">
    <location>
        <begin position="129"/>
        <end position="513"/>
    </location>
</feature>
<dbReference type="EMBL" id="JAEUBD010001571">
    <property type="protein sequence ID" value="KAH3659024.1"/>
    <property type="molecule type" value="Genomic_DNA"/>
</dbReference>
<dbReference type="InterPro" id="IPR001313">
    <property type="entry name" value="Pumilio_RNA-bd_rpt"/>
</dbReference>
<dbReference type="Proteomes" id="UP000788993">
    <property type="component" value="Unassembled WGS sequence"/>
</dbReference>
<sequence length="612" mass="70373">MVKKRVAEETVVKVKKAKIDPEDSQDESEDQLDELDPHSYDEQSDQQSESTNNKENGDDNRPSRQEQKKLLSERKLKRKSGTQVENIKRLWEKLRVKNPPMPKEIRDKLCDETWELSKDVIGDLVLKHDASRVVQTLVKYCSKERREIITRALKGNFYNLATSAYGKYLLVKLLHYGSKESRELILSELHGKLRKLIRHREGAYVVEDLYVLYATAKQKSQMIREFWGSEYAVFRDPNDTRTIKEVCADSAEKRALIANNLITTIRGSVEKGSTGFQILHAVMREYVQIFENEEVRAFIELLQDQVAELVHTPEGCEVACTLVAKANAKERKAILKGLKTHAEALATNEHGQFVLQVIFMTVDDTVLVNRTFSGALKDSFDKIMVGKFSRRPFVYLLNGLDRSYFSPLVLKDVDKYTAMAAETSKKPQDQRRKELLKNFLPIFYDTFLHKPVILHENLGAQFILELLLNNEFPQEAQEYRQQALDIIIDGMKEELGQEHLLNKPFTPRLVKTLIQGGKWNNKEKKVDVVDGIGIGAEFASSFVERVFENGENEEVLKSWINDNQGCFVLVALFECLKDTNKHSFPKKLKKMDKLIKKQDDSNKGAQLLLKVF</sequence>
<dbReference type="InterPro" id="IPR011989">
    <property type="entry name" value="ARM-like"/>
</dbReference>
<keyword evidence="2" id="KW-0694">RNA-binding</keyword>
<reference evidence="6" key="2">
    <citation type="submission" date="2021-01" db="EMBL/GenBank/DDBJ databases">
        <authorList>
            <person name="Schikora-Tamarit M.A."/>
        </authorList>
    </citation>
    <scope>NUCLEOTIDE SEQUENCE</scope>
    <source>
        <strain evidence="6">NCAIM Y.01608</strain>
    </source>
</reference>
<keyword evidence="7" id="KW-1185">Reference proteome</keyword>
<dbReference type="GO" id="GO:0006417">
    <property type="term" value="P:regulation of translation"/>
    <property type="evidence" value="ECO:0007669"/>
    <property type="project" value="TreeGrafter"/>
</dbReference>
<feature type="compositionally biased region" description="Basic and acidic residues" evidence="4">
    <location>
        <begin position="1"/>
        <end position="21"/>
    </location>
</feature>
<name>A0A9P8NTY1_9ASCO</name>
<dbReference type="PROSITE" id="PS50303">
    <property type="entry name" value="PUM_HD"/>
    <property type="match status" value="1"/>
</dbReference>
<dbReference type="GO" id="GO:0005730">
    <property type="term" value="C:nucleolus"/>
    <property type="evidence" value="ECO:0007669"/>
    <property type="project" value="TreeGrafter"/>
</dbReference>
<proteinExistence type="predicted"/>
<evidence type="ECO:0000256" key="3">
    <source>
        <dbReference type="PROSITE-ProRule" id="PRU00317"/>
    </source>
</evidence>
<dbReference type="PANTHER" id="PTHR13389:SF0">
    <property type="entry name" value="PUMILIO HOMOLOG 3"/>
    <property type="match status" value="1"/>
</dbReference>
<dbReference type="PANTHER" id="PTHR13389">
    <property type="entry name" value="PUMILIO HOMOLOG 3"/>
    <property type="match status" value="1"/>
</dbReference>